<feature type="region of interest" description="Disordered" evidence="2">
    <location>
        <begin position="1"/>
        <end position="37"/>
    </location>
</feature>
<evidence type="ECO:0000313" key="3">
    <source>
        <dbReference type="EMBL" id="MPY29945.1"/>
    </source>
</evidence>
<evidence type="ECO:0000256" key="1">
    <source>
        <dbReference type="ARBA" id="ARBA00023125"/>
    </source>
</evidence>
<protein>
    <recommendedName>
        <fullName evidence="5">Integrase SAM-like N-terminal domain-containing protein</fullName>
    </recommendedName>
</protein>
<dbReference type="GO" id="GO:0003677">
    <property type="term" value="F:DNA binding"/>
    <property type="evidence" value="ECO:0007669"/>
    <property type="project" value="UniProtKB-KW"/>
</dbReference>
<dbReference type="Gene3D" id="1.10.150.130">
    <property type="match status" value="1"/>
</dbReference>
<dbReference type="AlphaFoldDB" id="A0A5N8V7J0"/>
<accession>A0A5N8V7J0</accession>
<gene>
    <name evidence="3" type="ORF">FNH09_00960</name>
</gene>
<dbReference type="Proteomes" id="UP000325849">
    <property type="component" value="Unassembled WGS sequence"/>
</dbReference>
<dbReference type="OrthoDB" id="1822491at2"/>
<keyword evidence="1" id="KW-0238">DNA-binding</keyword>
<organism evidence="3 4">
    <name type="scientific">Streptomyces adustus</name>
    <dbReference type="NCBI Taxonomy" id="1609272"/>
    <lineage>
        <taxon>Bacteria</taxon>
        <taxon>Bacillati</taxon>
        <taxon>Actinomycetota</taxon>
        <taxon>Actinomycetes</taxon>
        <taxon>Kitasatosporales</taxon>
        <taxon>Streptomycetaceae</taxon>
        <taxon>Streptomyces</taxon>
    </lineage>
</organism>
<evidence type="ECO:0000313" key="4">
    <source>
        <dbReference type="Proteomes" id="UP000325849"/>
    </source>
</evidence>
<proteinExistence type="predicted"/>
<reference evidence="3 4" key="1">
    <citation type="submission" date="2019-07" db="EMBL/GenBank/DDBJ databases">
        <title>New species of Amycolatopsis and Streptomyces.</title>
        <authorList>
            <person name="Duangmal K."/>
            <person name="Teo W.F.A."/>
            <person name="Lipun K."/>
        </authorList>
    </citation>
    <scope>NUCLEOTIDE SEQUENCE [LARGE SCALE GENOMIC DNA]</scope>
    <source>
        <strain evidence="3 4">NBRC 109810</strain>
    </source>
</reference>
<feature type="region of interest" description="Disordered" evidence="2">
    <location>
        <begin position="142"/>
        <end position="162"/>
    </location>
</feature>
<dbReference type="RefSeq" id="WP_152884045.1">
    <property type="nucleotide sequence ID" value="NZ_VJZD01000002.1"/>
</dbReference>
<sequence>MADVYDRWHLSRPPADAEPCEAHSSKTQTVYPSADHGTGKRWQVRYRDLSGKQCKENFEKKTAADSRAAKVTTELDDGTFVNRELGKQKFKVIAARWQETAVHRERTETNVERALRLHIYPTFGNREIGRIQRVDGMRWIKNGRPSSLRRPSRRPGTSAPAS</sequence>
<dbReference type="EMBL" id="VJZD01000002">
    <property type="protein sequence ID" value="MPY29945.1"/>
    <property type="molecule type" value="Genomic_DNA"/>
</dbReference>
<keyword evidence="4" id="KW-1185">Reference proteome</keyword>
<name>A0A5N8V7J0_9ACTN</name>
<dbReference type="InterPro" id="IPR010998">
    <property type="entry name" value="Integrase_recombinase_N"/>
</dbReference>
<evidence type="ECO:0000256" key="2">
    <source>
        <dbReference type="SAM" id="MobiDB-lite"/>
    </source>
</evidence>
<comment type="caution">
    <text evidence="3">The sequence shown here is derived from an EMBL/GenBank/DDBJ whole genome shotgun (WGS) entry which is preliminary data.</text>
</comment>
<evidence type="ECO:0008006" key="5">
    <source>
        <dbReference type="Google" id="ProtNLM"/>
    </source>
</evidence>